<feature type="transmembrane region" description="Helical" evidence="6">
    <location>
        <begin position="12"/>
        <end position="30"/>
    </location>
</feature>
<keyword evidence="2" id="KW-0813">Transport</keyword>
<dbReference type="PANTHER" id="PTHR11706">
    <property type="entry name" value="SOLUTE CARRIER PROTEIN FAMILY 11 MEMBER"/>
    <property type="match status" value="1"/>
</dbReference>
<proteinExistence type="predicted"/>
<organism evidence="7 8">
    <name type="scientific">Microbacterium hominis</name>
    <dbReference type="NCBI Taxonomy" id="162426"/>
    <lineage>
        <taxon>Bacteria</taxon>
        <taxon>Bacillati</taxon>
        <taxon>Actinomycetota</taxon>
        <taxon>Actinomycetes</taxon>
        <taxon>Micrococcales</taxon>
        <taxon>Microbacteriaceae</taxon>
        <taxon>Microbacterium</taxon>
    </lineage>
</organism>
<dbReference type="NCBIfam" id="NF037982">
    <property type="entry name" value="Nramp_1"/>
    <property type="match status" value="1"/>
</dbReference>
<dbReference type="EMBL" id="CP054038">
    <property type="protein sequence ID" value="QKJ18074.1"/>
    <property type="molecule type" value="Genomic_DNA"/>
</dbReference>
<feature type="transmembrane region" description="Helical" evidence="6">
    <location>
        <begin position="384"/>
        <end position="406"/>
    </location>
</feature>
<feature type="transmembrane region" description="Helical" evidence="6">
    <location>
        <begin position="322"/>
        <end position="342"/>
    </location>
</feature>
<dbReference type="RefSeq" id="WP_172988454.1">
    <property type="nucleotide sequence ID" value="NZ_CP054038.1"/>
</dbReference>
<evidence type="ECO:0000256" key="3">
    <source>
        <dbReference type="ARBA" id="ARBA00022692"/>
    </source>
</evidence>
<evidence type="ECO:0000256" key="6">
    <source>
        <dbReference type="SAM" id="Phobius"/>
    </source>
</evidence>
<keyword evidence="4 6" id="KW-1133">Transmembrane helix</keyword>
<protein>
    <submittedName>
        <fullName evidence="7">Nramp family divalent metal transporter</fullName>
    </submittedName>
</protein>
<name>A0A7D4PST7_9MICO</name>
<feature type="transmembrane region" description="Helical" evidence="6">
    <location>
        <begin position="235"/>
        <end position="256"/>
    </location>
</feature>
<feature type="transmembrane region" description="Helical" evidence="6">
    <location>
        <begin position="91"/>
        <end position="113"/>
    </location>
</feature>
<evidence type="ECO:0000256" key="5">
    <source>
        <dbReference type="ARBA" id="ARBA00023136"/>
    </source>
</evidence>
<evidence type="ECO:0000256" key="1">
    <source>
        <dbReference type="ARBA" id="ARBA00004141"/>
    </source>
</evidence>
<keyword evidence="5 6" id="KW-0472">Membrane</keyword>
<feature type="transmembrane region" description="Helical" evidence="6">
    <location>
        <begin position="193"/>
        <end position="214"/>
    </location>
</feature>
<reference evidence="7 8" key="1">
    <citation type="submission" date="2020-05" db="EMBL/GenBank/DDBJ databases">
        <title>Strain PA2F3 complete genome.</title>
        <authorList>
            <person name="Kim Y.-S."/>
            <person name="Kim S.-J."/>
            <person name="Jung H.-k."/>
            <person name="Kim S.-E."/>
            <person name="Kim K.-H."/>
        </authorList>
    </citation>
    <scope>NUCLEOTIDE SEQUENCE [LARGE SCALE GENOMIC DNA]</scope>
    <source>
        <strain evidence="7 8">PA2F3</strain>
    </source>
</reference>
<feature type="transmembrane region" description="Helical" evidence="6">
    <location>
        <begin position="128"/>
        <end position="147"/>
    </location>
</feature>
<dbReference type="GO" id="GO:0015086">
    <property type="term" value="F:cadmium ion transmembrane transporter activity"/>
    <property type="evidence" value="ECO:0007669"/>
    <property type="project" value="TreeGrafter"/>
</dbReference>
<feature type="transmembrane region" description="Helical" evidence="6">
    <location>
        <begin position="276"/>
        <end position="301"/>
    </location>
</feature>
<dbReference type="GO" id="GO:0034755">
    <property type="term" value="P:iron ion transmembrane transport"/>
    <property type="evidence" value="ECO:0007669"/>
    <property type="project" value="TreeGrafter"/>
</dbReference>
<evidence type="ECO:0000313" key="7">
    <source>
        <dbReference type="EMBL" id="QKJ18074.1"/>
    </source>
</evidence>
<dbReference type="Proteomes" id="UP000502498">
    <property type="component" value="Chromosome"/>
</dbReference>
<accession>A0A7D4PST7</accession>
<feature type="transmembrane region" description="Helical" evidence="6">
    <location>
        <begin position="50"/>
        <end position="70"/>
    </location>
</feature>
<dbReference type="InterPro" id="IPR001046">
    <property type="entry name" value="NRAMP_fam"/>
</dbReference>
<dbReference type="GO" id="GO:0005886">
    <property type="term" value="C:plasma membrane"/>
    <property type="evidence" value="ECO:0007669"/>
    <property type="project" value="TreeGrafter"/>
</dbReference>
<dbReference type="Pfam" id="PF01566">
    <property type="entry name" value="Nramp"/>
    <property type="match status" value="1"/>
</dbReference>
<evidence type="ECO:0000256" key="2">
    <source>
        <dbReference type="ARBA" id="ARBA00022448"/>
    </source>
</evidence>
<feature type="transmembrane region" description="Helical" evidence="6">
    <location>
        <begin position="154"/>
        <end position="173"/>
    </location>
</feature>
<keyword evidence="3 6" id="KW-0812">Transmembrane</keyword>
<feature type="transmembrane region" description="Helical" evidence="6">
    <location>
        <begin position="348"/>
        <end position="372"/>
    </location>
</feature>
<gene>
    <name evidence="7" type="ORF">HQM25_00695</name>
</gene>
<dbReference type="AlphaFoldDB" id="A0A7D4PST7"/>
<comment type="subcellular location">
    <subcellularLocation>
        <location evidence="1">Membrane</location>
        <topology evidence="1">Multi-pass membrane protein</topology>
    </subcellularLocation>
</comment>
<evidence type="ECO:0000256" key="4">
    <source>
        <dbReference type="ARBA" id="ARBA00022989"/>
    </source>
</evidence>
<dbReference type="GO" id="GO:0005384">
    <property type="term" value="F:manganese ion transmembrane transporter activity"/>
    <property type="evidence" value="ECO:0007669"/>
    <property type="project" value="TreeGrafter"/>
</dbReference>
<sequence>MKSIVDSHKRRRSFWQQLALIGPAFVAGAWQFGPGNLTTAVQAGSSFQYALIWVIVVSTILMIFLTDMSVRLGIKSPVSLIASIKDHLGTWVGVVAGVGVFLITLCFSVGNAVGSGLGLSLLFGGNPVMWTVICTVAVATLLLLRNVYRVIEKLLVVIVGLMAVAFIVSAFVANPDWAAAGSGLLPTVPDGSWLLIVALVGTNFSINAAFYTSYGTKERGRTEADYRDVTVVDTIPGIIAPGIMTALVLVVAASVLGQTGQSAPTIAALAGIFEPLAGPIGSTIFALGFFGAAFSSMIANATAGGTMLSDGLGRGASSSSPAAKIISGAILAFGVAVTLIFQGSPIQLIIVAQALTVLIAPVLAILIIVMANRSRLMGDMKNRWWQNLLGIVGLVAVFALSVRLVMTLVGG</sequence>
<dbReference type="PANTHER" id="PTHR11706:SF33">
    <property type="entry name" value="NATURAL RESISTANCE-ASSOCIATED MACROPHAGE PROTEIN 2"/>
    <property type="match status" value="1"/>
</dbReference>
<evidence type="ECO:0000313" key="8">
    <source>
        <dbReference type="Proteomes" id="UP000502498"/>
    </source>
</evidence>
<dbReference type="Gene3D" id="1.20.1740.10">
    <property type="entry name" value="Amino acid/polyamine transporter I"/>
    <property type="match status" value="1"/>
</dbReference>